<feature type="compositionally biased region" description="Basic and acidic residues" evidence="10">
    <location>
        <begin position="189"/>
        <end position="240"/>
    </location>
</feature>
<dbReference type="CDD" id="cd18793">
    <property type="entry name" value="SF2_C_SNF"/>
    <property type="match status" value="1"/>
</dbReference>
<feature type="compositionally biased region" description="Basic and acidic residues" evidence="10">
    <location>
        <begin position="127"/>
        <end position="153"/>
    </location>
</feature>
<dbReference type="EMBL" id="HBUF01278246">
    <property type="protein sequence ID" value="CAG6686779.1"/>
    <property type="molecule type" value="Transcribed_RNA"/>
</dbReference>
<feature type="compositionally biased region" description="Acidic residues" evidence="10">
    <location>
        <begin position="807"/>
        <end position="819"/>
    </location>
</feature>
<reference evidence="13" key="1">
    <citation type="submission" date="2021-05" db="EMBL/GenBank/DDBJ databases">
        <authorList>
            <person name="Alioto T."/>
            <person name="Alioto T."/>
            <person name="Gomez Garrido J."/>
        </authorList>
    </citation>
    <scope>NUCLEOTIDE SEQUENCE</scope>
</reference>
<keyword evidence="8" id="KW-0539">Nucleus</keyword>
<dbReference type="PROSITE" id="PS51192">
    <property type="entry name" value="HELICASE_ATP_BIND_1"/>
    <property type="match status" value="1"/>
</dbReference>
<keyword evidence="5" id="KW-0347">Helicase</keyword>
<evidence type="ECO:0000256" key="10">
    <source>
        <dbReference type="SAM" id="MobiDB-lite"/>
    </source>
</evidence>
<evidence type="ECO:0000259" key="12">
    <source>
        <dbReference type="PROSITE" id="PS51194"/>
    </source>
</evidence>
<feature type="compositionally biased region" description="Basic residues" evidence="10">
    <location>
        <begin position="313"/>
        <end position="326"/>
    </location>
</feature>
<feature type="compositionally biased region" description="Basic residues" evidence="10">
    <location>
        <begin position="272"/>
        <end position="283"/>
    </location>
</feature>
<dbReference type="Gene3D" id="3.40.50.10810">
    <property type="entry name" value="Tandem AAA-ATPase domain"/>
    <property type="match status" value="1"/>
</dbReference>
<feature type="coiled-coil region" evidence="9">
    <location>
        <begin position="366"/>
        <end position="393"/>
    </location>
</feature>
<feature type="compositionally biased region" description="Basic and acidic residues" evidence="10">
    <location>
        <begin position="27"/>
        <end position="38"/>
    </location>
</feature>
<feature type="region of interest" description="Disordered" evidence="10">
    <location>
        <begin position="1"/>
        <end position="91"/>
    </location>
</feature>
<evidence type="ECO:0000256" key="1">
    <source>
        <dbReference type="ARBA" id="ARBA00004123"/>
    </source>
</evidence>
<evidence type="ECO:0000256" key="4">
    <source>
        <dbReference type="ARBA" id="ARBA00022801"/>
    </source>
</evidence>
<feature type="compositionally biased region" description="Low complexity" evidence="10">
    <location>
        <begin position="56"/>
        <end position="67"/>
    </location>
</feature>
<dbReference type="PANTHER" id="PTHR45797">
    <property type="entry name" value="RAD54-LIKE"/>
    <property type="match status" value="1"/>
</dbReference>
<name>A0A8D8X9H0_9HEMI</name>
<feature type="compositionally biased region" description="Acidic residues" evidence="10">
    <location>
        <begin position="332"/>
        <end position="341"/>
    </location>
</feature>
<feature type="compositionally biased region" description="Basic and acidic residues" evidence="10">
    <location>
        <begin position="1"/>
        <end position="19"/>
    </location>
</feature>
<dbReference type="InterPro" id="IPR000330">
    <property type="entry name" value="SNF2_N"/>
</dbReference>
<feature type="compositionally biased region" description="Basic and acidic residues" evidence="10">
    <location>
        <begin position="165"/>
        <end position="182"/>
    </location>
</feature>
<dbReference type="Pfam" id="PF00176">
    <property type="entry name" value="SNF2-rel_dom"/>
    <property type="match status" value="1"/>
</dbReference>
<evidence type="ECO:0000256" key="6">
    <source>
        <dbReference type="ARBA" id="ARBA00022840"/>
    </source>
</evidence>
<dbReference type="GO" id="GO:0016887">
    <property type="term" value="F:ATP hydrolysis activity"/>
    <property type="evidence" value="ECO:0007669"/>
    <property type="project" value="InterPro"/>
</dbReference>
<dbReference type="SMART" id="SM00487">
    <property type="entry name" value="DEXDc"/>
    <property type="match status" value="1"/>
</dbReference>
<feature type="compositionally biased region" description="Low complexity" evidence="10">
    <location>
        <begin position="290"/>
        <end position="300"/>
    </location>
</feature>
<evidence type="ECO:0000256" key="2">
    <source>
        <dbReference type="ARBA" id="ARBA00007025"/>
    </source>
</evidence>
<feature type="region of interest" description="Disordered" evidence="10">
    <location>
        <begin position="127"/>
        <end position="357"/>
    </location>
</feature>
<comment type="subcellular location">
    <subcellularLocation>
        <location evidence="1">Nucleus</location>
    </subcellularLocation>
</comment>
<dbReference type="InterPro" id="IPR044574">
    <property type="entry name" value="ARIP4-like"/>
</dbReference>
<dbReference type="GO" id="GO:0005524">
    <property type="term" value="F:ATP binding"/>
    <property type="evidence" value="ECO:0007669"/>
    <property type="project" value="UniProtKB-KW"/>
</dbReference>
<dbReference type="GO" id="GO:0003677">
    <property type="term" value="F:DNA binding"/>
    <property type="evidence" value="ECO:0007669"/>
    <property type="project" value="UniProtKB-KW"/>
</dbReference>
<comment type="similarity">
    <text evidence="2">Belongs to the SNF2/RAD54 helicase family.</text>
</comment>
<feature type="region of interest" description="Disordered" evidence="10">
    <location>
        <begin position="1304"/>
        <end position="1360"/>
    </location>
</feature>
<proteinExistence type="inferred from homology"/>
<feature type="compositionally biased region" description="Low complexity" evidence="10">
    <location>
        <begin position="1349"/>
        <end position="1360"/>
    </location>
</feature>
<dbReference type="InterPro" id="IPR014001">
    <property type="entry name" value="Helicase_ATP-bd"/>
</dbReference>
<dbReference type="PROSITE" id="PS51194">
    <property type="entry name" value="HELICASE_CTER"/>
    <property type="match status" value="1"/>
</dbReference>
<accession>A0A8D8X9H0</accession>
<feature type="compositionally biased region" description="Basic and acidic residues" evidence="10">
    <location>
        <begin position="787"/>
        <end position="806"/>
    </location>
</feature>
<dbReference type="Pfam" id="PF00271">
    <property type="entry name" value="Helicase_C"/>
    <property type="match status" value="1"/>
</dbReference>
<dbReference type="SUPFAM" id="SSF52540">
    <property type="entry name" value="P-loop containing nucleoside triphosphate hydrolases"/>
    <property type="match status" value="2"/>
</dbReference>
<evidence type="ECO:0000259" key="11">
    <source>
        <dbReference type="PROSITE" id="PS51192"/>
    </source>
</evidence>
<dbReference type="InterPro" id="IPR027417">
    <property type="entry name" value="P-loop_NTPase"/>
</dbReference>
<feature type="domain" description="Helicase C-terminal" evidence="12">
    <location>
        <begin position="892"/>
        <end position="1070"/>
    </location>
</feature>
<dbReference type="GO" id="GO:0004386">
    <property type="term" value="F:helicase activity"/>
    <property type="evidence" value="ECO:0007669"/>
    <property type="project" value="UniProtKB-KW"/>
</dbReference>
<evidence type="ECO:0000256" key="7">
    <source>
        <dbReference type="ARBA" id="ARBA00023125"/>
    </source>
</evidence>
<evidence type="ECO:0000256" key="9">
    <source>
        <dbReference type="SAM" id="Coils"/>
    </source>
</evidence>
<evidence type="ECO:0000313" key="13">
    <source>
        <dbReference type="EMBL" id="CAG6686779.1"/>
    </source>
</evidence>
<protein>
    <submittedName>
        <fullName evidence="13">Transcriptional regulator ATRX homolog</fullName>
    </submittedName>
</protein>
<keyword evidence="7" id="KW-0238">DNA-binding</keyword>
<dbReference type="PANTHER" id="PTHR45797:SF3">
    <property type="entry name" value="TRANSCRIPTIONAL REGULATOR ATRX HOMOLOG"/>
    <property type="match status" value="1"/>
</dbReference>
<dbReference type="InterPro" id="IPR038718">
    <property type="entry name" value="SNF2-like_sf"/>
</dbReference>
<dbReference type="SMART" id="SM00490">
    <property type="entry name" value="HELICc"/>
    <property type="match status" value="1"/>
</dbReference>
<sequence length="1360" mass="153318">MMAREMKDTDSEEEKKEADSGTDEDDEKKNESGKESREKKRRNSSVSNSVAKLTGLSSLEKPSSSKSDTPKSKTKKKEDSDTPKSKSKKKVCSSLLEFLNEDDSSSAAEELEESTELLSSLIKAKSEEAKKQNEEMIKQALLRADDESNKDENSSAVESDNGVVSDDKKDTSKKIKKEESEKKSKKKPKDSSSDSDDKSKKKKKGDGWRNDPLLKGKLSDTDTSEGEKKFEAKLKKEGKEATITLSSDDELFAKKKPAKKESSGDDSDCFVIKKKKLNKRRGRLRDSSDSSDVLVISSSDDSSESSDDDFKKKKDAKKKKRSRIKKMKDSDESGSDSDVEELNASQGTPGKGRKNIRHILTNEELAAKTINASKAEEERKKRIEERQARYNKLFKPPDDPHEKLTKLVLDFDEKTSTELISVHPDLVGKLKPHQVEGVRFMFNACFESVHQIKKNKKGSGCILAHCMGLGKTLQVVTLVHTLMTHQDVTKVERVMVVTPLNTVSNWVDEFHNWLKKINNGDDVETFNLIKARKDYERSYTLNCWFEEGEQTSCYQKEEKKDYERSYTLNCWFEEGGVLIIGYEMFRNLLNKRGLSKKVKTIIQKTLVDPGPDLVVCDEGHILKNEASAVSKAMSQIRSLRRIILTGTPLQNNLEEYHCMVQFVKPNLLGDRKEFKNRFANPINNGQYIDSTPRDVKIMKRRAHVLYKMLDGIVQRKDYNVLTPFLPPKYEYVISIKLTELQIKLYSHYLQTNVSPEDSKPRLFADYQTLKLVWTHPYALKSASLTRQKREDAKEAATDSEGSLRDFIDDDDDDDDDDEEKNNSESGSGSNSPPPAKKTKTRAATRAAKESGEVVSEEEKEDNKEPAFWWTSLVTEDDIHNLTNSNKLLAFMFVLKQCEEIGDKLLVFSQSLETLSLLEYFLNKIDECSQDGTLDPNLSQFQASWTLGLDYFRLDGSSSSEDRAYWVKSFNNPSNLRARLFLISTKAGGLGINLVSANRVIIFDVSWNPSHDIQSIFRVFRFGQTKPCYIYRFLAQGTMEEKIYDRQVAKQSMSCRVVDEQQIDRHFTRSDITELYEFKPDEKKDRKTPALPKDRLMAEMIKEMGEKIVCFHEHDSLLENVQDEELNEDERKAAWEEFESEKSRPAISAGATYVNNLIMQNNIRQQQAGMMGGGAANLTLDSQQMLNFLKNSNPDVSEEALIKIVDQNAQRLEDYKKKQESYFHSMINNMHQNMSNAAGRGLPNMPVPGGLFPRLPNQIGMGPRGPIMGTNQMGMGPWGTNPMGGIGPRGAMPARPLRGTVPGAMPARPGILKSNARTVPPPNIAKRMGPASSKGGVRPPIPLPPGGPDAPGSSSSKPIEI</sequence>
<dbReference type="GO" id="GO:0005634">
    <property type="term" value="C:nucleus"/>
    <property type="evidence" value="ECO:0007669"/>
    <property type="project" value="UniProtKB-SubCell"/>
</dbReference>
<feature type="domain" description="Helicase ATP-binding" evidence="11">
    <location>
        <begin position="452"/>
        <end position="666"/>
    </location>
</feature>
<dbReference type="InterPro" id="IPR001650">
    <property type="entry name" value="Helicase_C-like"/>
</dbReference>
<keyword evidence="3" id="KW-0547">Nucleotide-binding</keyword>
<keyword evidence="9" id="KW-0175">Coiled coil</keyword>
<dbReference type="Gene3D" id="3.40.50.300">
    <property type="entry name" value="P-loop containing nucleotide triphosphate hydrolases"/>
    <property type="match status" value="1"/>
</dbReference>
<keyword evidence="6" id="KW-0067">ATP-binding</keyword>
<dbReference type="InterPro" id="IPR049730">
    <property type="entry name" value="SNF2/RAD54-like_C"/>
</dbReference>
<organism evidence="13">
    <name type="scientific">Cacopsylla melanoneura</name>
    <dbReference type="NCBI Taxonomy" id="428564"/>
    <lineage>
        <taxon>Eukaryota</taxon>
        <taxon>Metazoa</taxon>
        <taxon>Ecdysozoa</taxon>
        <taxon>Arthropoda</taxon>
        <taxon>Hexapoda</taxon>
        <taxon>Insecta</taxon>
        <taxon>Pterygota</taxon>
        <taxon>Neoptera</taxon>
        <taxon>Paraneoptera</taxon>
        <taxon>Hemiptera</taxon>
        <taxon>Sternorrhyncha</taxon>
        <taxon>Psylloidea</taxon>
        <taxon>Psyllidae</taxon>
        <taxon>Psyllinae</taxon>
        <taxon>Cacopsylla</taxon>
    </lineage>
</organism>
<evidence type="ECO:0000256" key="5">
    <source>
        <dbReference type="ARBA" id="ARBA00022806"/>
    </source>
</evidence>
<keyword evidence="4" id="KW-0378">Hydrolase</keyword>
<feature type="compositionally biased region" description="Basic and acidic residues" evidence="10">
    <location>
        <begin position="68"/>
        <end position="84"/>
    </location>
</feature>
<evidence type="ECO:0000256" key="3">
    <source>
        <dbReference type="ARBA" id="ARBA00022741"/>
    </source>
</evidence>
<feature type="compositionally biased region" description="Pro residues" evidence="10">
    <location>
        <begin position="1338"/>
        <end position="1347"/>
    </location>
</feature>
<feature type="region of interest" description="Disordered" evidence="10">
    <location>
        <begin position="785"/>
        <end position="860"/>
    </location>
</feature>
<evidence type="ECO:0000256" key="8">
    <source>
        <dbReference type="ARBA" id="ARBA00023242"/>
    </source>
</evidence>